<gene>
    <name evidence="1" type="ORF">J7I42_28150</name>
</gene>
<name>A0ABS3Z380_9BACT</name>
<keyword evidence="2" id="KW-1185">Reference proteome</keyword>
<dbReference type="EMBL" id="JAGHKO010000011">
    <property type="protein sequence ID" value="MBO9204192.1"/>
    <property type="molecule type" value="Genomic_DNA"/>
</dbReference>
<sequence length="157" mass="18365">MKLILILKKFVFPITVKQNNCILDLQHTVNDLIESKNELIIKVGVYRKELQFIYSILIARPGCQFRLFPLLKQPLLLAIENTASQMNFYLYMPNQQSNEIAMAYTNKQENTHVIYELYVEPTYCNSHIYSFLLYQVNTEAKRMDLPVVYACSTIDSI</sequence>
<accession>A0ABS3Z380</accession>
<reference evidence="1 2" key="1">
    <citation type="submission" date="2021-03" db="EMBL/GenBank/DDBJ databases">
        <title>Assistant Professor.</title>
        <authorList>
            <person name="Huq M.A."/>
        </authorList>
    </citation>
    <scope>NUCLEOTIDE SEQUENCE [LARGE SCALE GENOMIC DNA]</scope>
    <source>
        <strain evidence="1 2">MAH-29</strain>
    </source>
</reference>
<protein>
    <submittedName>
        <fullName evidence="1">Uncharacterized protein</fullName>
    </submittedName>
</protein>
<evidence type="ECO:0000313" key="1">
    <source>
        <dbReference type="EMBL" id="MBO9204192.1"/>
    </source>
</evidence>
<evidence type="ECO:0000313" key="2">
    <source>
        <dbReference type="Proteomes" id="UP000677244"/>
    </source>
</evidence>
<organism evidence="1 2">
    <name type="scientific">Niastella soli</name>
    <dbReference type="NCBI Taxonomy" id="2821487"/>
    <lineage>
        <taxon>Bacteria</taxon>
        <taxon>Pseudomonadati</taxon>
        <taxon>Bacteroidota</taxon>
        <taxon>Chitinophagia</taxon>
        <taxon>Chitinophagales</taxon>
        <taxon>Chitinophagaceae</taxon>
        <taxon>Niastella</taxon>
    </lineage>
</organism>
<dbReference type="Proteomes" id="UP000677244">
    <property type="component" value="Unassembled WGS sequence"/>
</dbReference>
<comment type="caution">
    <text evidence="1">The sequence shown here is derived from an EMBL/GenBank/DDBJ whole genome shotgun (WGS) entry which is preliminary data.</text>
</comment>
<dbReference type="RefSeq" id="WP_209142516.1">
    <property type="nucleotide sequence ID" value="NZ_JAGHKO010000011.1"/>
</dbReference>
<proteinExistence type="predicted"/>